<organism evidence="1 2">
    <name type="scientific">Caerostris extrusa</name>
    <name type="common">Bark spider</name>
    <name type="synonym">Caerostris bankana</name>
    <dbReference type="NCBI Taxonomy" id="172846"/>
    <lineage>
        <taxon>Eukaryota</taxon>
        <taxon>Metazoa</taxon>
        <taxon>Ecdysozoa</taxon>
        <taxon>Arthropoda</taxon>
        <taxon>Chelicerata</taxon>
        <taxon>Arachnida</taxon>
        <taxon>Araneae</taxon>
        <taxon>Araneomorphae</taxon>
        <taxon>Entelegynae</taxon>
        <taxon>Araneoidea</taxon>
        <taxon>Araneidae</taxon>
        <taxon>Caerostris</taxon>
    </lineage>
</organism>
<accession>A0AAV4MQP8</accession>
<evidence type="ECO:0000313" key="1">
    <source>
        <dbReference type="EMBL" id="GIX74761.1"/>
    </source>
</evidence>
<gene>
    <name evidence="1" type="ORF">CEXT_313911</name>
</gene>
<sequence length="112" mass="12310">MLRNIKIFQTTLSVPFSFPRFAGVVAFLATRRYVKSLVANFQVDSLCSRYANVGGGGGLRRKKGAVIKGRGTKLNYVRQRAEVGRNSDGDLRHRSPTKSITFSGCGRAKICV</sequence>
<dbReference type="EMBL" id="BPLR01020093">
    <property type="protein sequence ID" value="GIX74761.1"/>
    <property type="molecule type" value="Genomic_DNA"/>
</dbReference>
<proteinExistence type="predicted"/>
<name>A0AAV4MQP8_CAEEX</name>
<reference evidence="1 2" key="1">
    <citation type="submission" date="2021-06" db="EMBL/GenBank/DDBJ databases">
        <title>Caerostris extrusa draft genome.</title>
        <authorList>
            <person name="Kono N."/>
            <person name="Arakawa K."/>
        </authorList>
    </citation>
    <scope>NUCLEOTIDE SEQUENCE [LARGE SCALE GENOMIC DNA]</scope>
</reference>
<comment type="caution">
    <text evidence="1">The sequence shown here is derived from an EMBL/GenBank/DDBJ whole genome shotgun (WGS) entry which is preliminary data.</text>
</comment>
<keyword evidence="2" id="KW-1185">Reference proteome</keyword>
<dbReference type="AlphaFoldDB" id="A0AAV4MQP8"/>
<dbReference type="Proteomes" id="UP001054945">
    <property type="component" value="Unassembled WGS sequence"/>
</dbReference>
<protein>
    <submittedName>
        <fullName evidence="1">Uncharacterized protein</fullName>
    </submittedName>
</protein>
<evidence type="ECO:0000313" key="2">
    <source>
        <dbReference type="Proteomes" id="UP001054945"/>
    </source>
</evidence>